<gene>
    <name evidence="1" type="ORF">S01H4_59062</name>
</gene>
<proteinExistence type="predicted"/>
<accession>X1CES9</accession>
<reference evidence="1" key="1">
    <citation type="journal article" date="2014" name="Front. Microbiol.">
        <title>High frequency of phylogenetically diverse reductive dehalogenase-homologous genes in deep subseafloor sedimentary metagenomes.</title>
        <authorList>
            <person name="Kawai M."/>
            <person name="Futagami T."/>
            <person name="Toyoda A."/>
            <person name="Takaki Y."/>
            <person name="Nishi S."/>
            <person name="Hori S."/>
            <person name="Arai W."/>
            <person name="Tsubouchi T."/>
            <person name="Morono Y."/>
            <person name="Uchiyama I."/>
            <person name="Ito T."/>
            <person name="Fujiyama A."/>
            <person name="Inagaki F."/>
            <person name="Takami H."/>
        </authorList>
    </citation>
    <scope>NUCLEOTIDE SEQUENCE</scope>
    <source>
        <strain evidence="1">Expedition CK06-06</strain>
    </source>
</reference>
<evidence type="ECO:0000313" key="1">
    <source>
        <dbReference type="EMBL" id="GAH06152.1"/>
    </source>
</evidence>
<sequence length="168" mass="18552">ELMHAAYKLVTEMRPIRPGQQVLITADTASDKRVVQATASAVYTVGGVPTVVTYQTQDEPMQEPPRPVSAAASVADVWINYCVAYTLYSPAYHQAIENGCIYVELTGMDVDMMVRTVGRVNFQSMQKMATRLYEMSQSADLIRLTTAIGTDLSLVCYNGWDPSYCIHG</sequence>
<dbReference type="SUPFAM" id="SSF144052">
    <property type="entry name" value="Thermophilic metalloprotease-like"/>
    <property type="match status" value="1"/>
</dbReference>
<comment type="caution">
    <text evidence="1">The sequence shown here is derived from an EMBL/GenBank/DDBJ whole genome shotgun (WGS) entry which is preliminary data.</text>
</comment>
<dbReference type="AlphaFoldDB" id="X1CES9"/>
<dbReference type="EMBL" id="BART01034580">
    <property type="protein sequence ID" value="GAH06152.1"/>
    <property type="molecule type" value="Genomic_DNA"/>
</dbReference>
<evidence type="ECO:0008006" key="2">
    <source>
        <dbReference type="Google" id="ProtNLM"/>
    </source>
</evidence>
<organism evidence="1">
    <name type="scientific">marine sediment metagenome</name>
    <dbReference type="NCBI Taxonomy" id="412755"/>
    <lineage>
        <taxon>unclassified sequences</taxon>
        <taxon>metagenomes</taxon>
        <taxon>ecological metagenomes</taxon>
    </lineage>
</organism>
<feature type="non-terminal residue" evidence="1">
    <location>
        <position position="1"/>
    </location>
</feature>
<protein>
    <recommendedName>
        <fullName evidence="2">Leucyl aminopeptidase</fullName>
    </recommendedName>
</protein>
<name>X1CES9_9ZZZZ</name>